<dbReference type="EMBL" id="JAFBFC010000004">
    <property type="protein sequence ID" value="MBM7703921.1"/>
    <property type="molecule type" value="Genomic_DNA"/>
</dbReference>
<gene>
    <name evidence="1" type="ORF">JOC83_002770</name>
</gene>
<dbReference type="Proteomes" id="UP000809829">
    <property type="component" value="Unassembled WGS sequence"/>
</dbReference>
<reference evidence="1 2" key="1">
    <citation type="submission" date="2021-01" db="EMBL/GenBank/DDBJ databases">
        <title>Genomic Encyclopedia of Type Strains, Phase IV (KMG-IV): sequencing the most valuable type-strain genomes for metagenomic binning, comparative biology and taxonomic classification.</title>
        <authorList>
            <person name="Goeker M."/>
        </authorList>
    </citation>
    <scope>NUCLEOTIDE SEQUENCE [LARGE SCALE GENOMIC DNA]</scope>
    <source>
        <strain evidence="1 2">DSM 104297</strain>
    </source>
</reference>
<proteinExistence type="predicted"/>
<organism evidence="1 2">
    <name type="scientific">Priestia iocasae</name>
    <dbReference type="NCBI Taxonomy" id="2291674"/>
    <lineage>
        <taxon>Bacteria</taxon>
        <taxon>Bacillati</taxon>
        <taxon>Bacillota</taxon>
        <taxon>Bacilli</taxon>
        <taxon>Bacillales</taxon>
        <taxon>Bacillaceae</taxon>
        <taxon>Priestia</taxon>
    </lineage>
</organism>
<accession>A0ABS2QYY9</accession>
<comment type="caution">
    <text evidence="1">The sequence shown here is derived from an EMBL/GenBank/DDBJ whole genome shotgun (WGS) entry which is preliminary data.</text>
</comment>
<evidence type="ECO:0000313" key="1">
    <source>
        <dbReference type="EMBL" id="MBM7703921.1"/>
    </source>
</evidence>
<sequence length="121" mass="14156">MDFEFFNQFEETQFVEHTAFMFAEIVKQDATLHEVFSYISKNSGVTIKEIVENVVVTRPIKKLSGDKYIFEKSHTNINRKAAEKCVDHLMFMSLCFERPMKPYKFISNTVRGNQVFQALTT</sequence>
<dbReference type="RefSeq" id="WP_205187914.1">
    <property type="nucleotide sequence ID" value="NZ_JAFBFC010000004.1"/>
</dbReference>
<name>A0ABS2QYY9_9BACI</name>
<keyword evidence="2" id="KW-1185">Reference proteome</keyword>
<evidence type="ECO:0000313" key="2">
    <source>
        <dbReference type="Proteomes" id="UP000809829"/>
    </source>
</evidence>
<protein>
    <submittedName>
        <fullName evidence="1">Uncharacterized protein</fullName>
    </submittedName>
</protein>